<dbReference type="GO" id="GO:0038023">
    <property type="term" value="F:signaling receptor activity"/>
    <property type="evidence" value="ECO:0007669"/>
    <property type="project" value="TreeGrafter"/>
</dbReference>
<evidence type="ECO:0000259" key="2">
    <source>
        <dbReference type="Pfam" id="PF00407"/>
    </source>
</evidence>
<dbReference type="OrthoDB" id="877951at2759"/>
<dbReference type="GO" id="GO:0005737">
    <property type="term" value="C:cytoplasm"/>
    <property type="evidence" value="ECO:0007669"/>
    <property type="project" value="TreeGrafter"/>
</dbReference>
<name>A0A8T2RSB8_CERRI</name>
<dbReference type="InterPro" id="IPR050279">
    <property type="entry name" value="Plant_def-hormone_signal"/>
</dbReference>
<accession>A0A8T2RSB8</accession>
<dbReference type="GO" id="GO:0005634">
    <property type="term" value="C:nucleus"/>
    <property type="evidence" value="ECO:0007669"/>
    <property type="project" value="TreeGrafter"/>
</dbReference>
<dbReference type="GO" id="GO:0006952">
    <property type="term" value="P:defense response"/>
    <property type="evidence" value="ECO:0007669"/>
    <property type="project" value="InterPro"/>
</dbReference>
<organism evidence="3 4">
    <name type="scientific">Ceratopteris richardii</name>
    <name type="common">Triangle waterfern</name>
    <dbReference type="NCBI Taxonomy" id="49495"/>
    <lineage>
        <taxon>Eukaryota</taxon>
        <taxon>Viridiplantae</taxon>
        <taxon>Streptophyta</taxon>
        <taxon>Embryophyta</taxon>
        <taxon>Tracheophyta</taxon>
        <taxon>Polypodiopsida</taxon>
        <taxon>Polypodiidae</taxon>
        <taxon>Polypodiales</taxon>
        <taxon>Pteridineae</taxon>
        <taxon>Pteridaceae</taxon>
        <taxon>Parkerioideae</taxon>
        <taxon>Ceratopteris</taxon>
    </lineage>
</organism>
<reference evidence="3" key="1">
    <citation type="submission" date="2021-08" db="EMBL/GenBank/DDBJ databases">
        <title>WGS assembly of Ceratopteris richardii.</title>
        <authorList>
            <person name="Marchant D.B."/>
            <person name="Chen G."/>
            <person name="Jenkins J."/>
            <person name="Shu S."/>
            <person name="Leebens-Mack J."/>
            <person name="Grimwood J."/>
            <person name="Schmutz J."/>
            <person name="Soltis P."/>
            <person name="Soltis D."/>
            <person name="Chen Z.-H."/>
        </authorList>
    </citation>
    <scope>NUCLEOTIDE SEQUENCE</scope>
    <source>
        <strain evidence="3">Whitten #5841</strain>
        <tissue evidence="3">Leaf</tissue>
    </source>
</reference>
<protein>
    <recommendedName>
        <fullName evidence="2">Bet v I/Major latex protein domain-containing protein</fullName>
    </recommendedName>
</protein>
<feature type="domain" description="Bet v I/Major latex protein" evidence="2">
    <location>
        <begin position="59"/>
        <end position="198"/>
    </location>
</feature>
<gene>
    <name evidence="3" type="ORF">KP509_25G048700</name>
</gene>
<evidence type="ECO:0000313" key="3">
    <source>
        <dbReference type="EMBL" id="KAH7298547.1"/>
    </source>
</evidence>
<dbReference type="SUPFAM" id="SSF55961">
    <property type="entry name" value="Bet v1-like"/>
    <property type="match status" value="1"/>
</dbReference>
<comment type="similarity">
    <text evidence="1">Belongs to the BetVI family.</text>
</comment>
<dbReference type="PANTHER" id="PTHR31213:SF24">
    <property type="entry name" value="OS08G0374000 PROTEIN"/>
    <property type="match status" value="1"/>
</dbReference>
<dbReference type="AlphaFoldDB" id="A0A8T2RSB8"/>
<evidence type="ECO:0000256" key="1">
    <source>
        <dbReference type="ARBA" id="ARBA00009744"/>
    </source>
</evidence>
<dbReference type="InterPro" id="IPR023393">
    <property type="entry name" value="START-like_dom_sf"/>
</dbReference>
<dbReference type="GO" id="GO:0004864">
    <property type="term" value="F:protein phosphatase inhibitor activity"/>
    <property type="evidence" value="ECO:0007669"/>
    <property type="project" value="TreeGrafter"/>
</dbReference>
<dbReference type="Pfam" id="PF00407">
    <property type="entry name" value="Bet_v_1"/>
    <property type="match status" value="1"/>
</dbReference>
<evidence type="ECO:0000313" key="4">
    <source>
        <dbReference type="Proteomes" id="UP000825935"/>
    </source>
</evidence>
<comment type="caution">
    <text evidence="3">The sequence shown here is derived from an EMBL/GenBank/DDBJ whole genome shotgun (WGS) entry which is preliminary data.</text>
</comment>
<dbReference type="Proteomes" id="UP000825935">
    <property type="component" value="Chromosome 25"/>
</dbReference>
<dbReference type="PANTHER" id="PTHR31213">
    <property type="entry name" value="OS08G0374000 PROTEIN-RELATED"/>
    <property type="match status" value="1"/>
</dbReference>
<dbReference type="GO" id="GO:0009738">
    <property type="term" value="P:abscisic acid-activated signaling pathway"/>
    <property type="evidence" value="ECO:0007669"/>
    <property type="project" value="TreeGrafter"/>
</dbReference>
<proteinExistence type="inferred from homology"/>
<sequence>MTVYKRPVPAGTFFRLYKSEIEEITEAHTEEGRSRYNFSGRSETMAAVQLIQVKGEVAQPVEKVWRYLVKYMDTEVQASMPNHFTSIRHVQGPPLTPGSIAMATYGQEFPHYKFVKLRWDEINHEEHRFKGTVIEGGLLYKHFSHLSYTFNIQPGSTAKSCVMVYGIEYVDKHDHAEHHILTEELEKFISMFEAHLCNKD</sequence>
<dbReference type="InterPro" id="IPR000916">
    <property type="entry name" value="Bet_v_I/MLP"/>
</dbReference>
<keyword evidence="4" id="KW-1185">Reference proteome</keyword>
<dbReference type="GO" id="GO:0010427">
    <property type="term" value="F:abscisic acid binding"/>
    <property type="evidence" value="ECO:0007669"/>
    <property type="project" value="TreeGrafter"/>
</dbReference>
<dbReference type="Gene3D" id="3.30.530.20">
    <property type="match status" value="1"/>
</dbReference>
<dbReference type="EMBL" id="CM035430">
    <property type="protein sequence ID" value="KAH7298547.1"/>
    <property type="molecule type" value="Genomic_DNA"/>
</dbReference>